<protein>
    <submittedName>
        <fullName evidence="1">Phage-related minor tail protein</fullName>
    </submittedName>
</protein>
<dbReference type="OrthoDB" id="9936534at2"/>
<dbReference type="EMBL" id="CP002056">
    <property type="protein sequence ID" value="ADI30215.1"/>
    <property type="molecule type" value="Genomic_DNA"/>
</dbReference>
<keyword evidence="2" id="KW-1185">Reference proteome</keyword>
<dbReference type="KEGG" id="meh:M301_1841"/>
<reference evidence="1 2" key="2">
    <citation type="journal article" date="2011" name="J. Bacteriol.">
        <title>Genomes of three methylotrophs from a single niche uncover genetic and metabolic divergence of Methylophilaceae.</title>
        <authorList>
            <person name="Lapidus A."/>
            <person name="Clum A."/>
            <person name="Labutti K."/>
            <person name="Kaluzhnaya M.G."/>
            <person name="Lim S."/>
            <person name="Beck D.A."/>
            <person name="Glavina Del Rio T."/>
            <person name="Nolan M."/>
            <person name="Mavromatis K."/>
            <person name="Huntemann M."/>
            <person name="Lucas S."/>
            <person name="Lidstrom M.E."/>
            <person name="Ivanova N."/>
            <person name="Chistoserdova L."/>
        </authorList>
    </citation>
    <scope>NUCLEOTIDE SEQUENCE [LARGE SCALE GENOMIC DNA]</scope>
    <source>
        <strain evidence="1 2">301</strain>
    </source>
</reference>
<gene>
    <name evidence="1" type="ordered locus">M301_1841</name>
</gene>
<evidence type="ECO:0000313" key="2">
    <source>
        <dbReference type="Proteomes" id="UP000000383"/>
    </source>
</evidence>
<sequence>MKKRLNNIFDHVVNKGLILSKFRGELQAKQMMEKAGLPRSIIIRVLANPERTRSSDWS</sequence>
<dbReference type="HOGENOM" id="CLU_2974322_0_0_4"/>
<accession>D7DJI0</accession>
<organism evidence="1 2">
    <name type="scientific">Methylotenera versatilis (strain 301)</name>
    <dbReference type="NCBI Taxonomy" id="666681"/>
    <lineage>
        <taxon>Bacteria</taxon>
        <taxon>Pseudomonadati</taxon>
        <taxon>Pseudomonadota</taxon>
        <taxon>Betaproteobacteria</taxon>
        <taxon>Nitrosomonadales</taxon>
        <taxon>Methylophilaceae</taxon>
        <taxon>Methylotenera</taxon>
    </lineage>
</organism>
<dbReference type="AlphaFoldDB" id="D7DJI0"/>
<evidence type="ECO:0000313" key="1">
    <source>
        <dbReference type="EMBL" id="ADI30215.1"/>
    </source>
</evidence>
<proteinExistence type="predicted"/>
<reference evidence="2" key="1">
    <citation type="submission" date="2010-05" db="EMBL/GenBank/DDBJ databases">
        <title>Complete sequence of Methylotenera sp. 301.</title>
        <authorList>
            <person name="Lucas S."/>
            <person name="Copeland A."/>
            <person name="Lapidus A."/>
            <person name="Cheng J.-F."/>
            <person name="Bruce D."/>
            <person name="Goodwin L."/>
            <person name="Pitluck S."/>
            <person name="Clum A."/>
            <person name="Land M."/>
            <person name="Hauser L."/>
            <person name="Kyrpides N."/>
            <person name="Ivanova N."/>
            <person name="Chistoservova L."/>
            <person name="Kalyuzhnaya M."/>
            <person name="Woyke T."/>
        </authorList>
    </citation>
    <scope>NUCLEOTIDE SEQUENCE [LARGE SCALE GENOMIC DNA]</scope>
    <source>
        <strain evidence="2">301</strain>
    </source>
</reference>
<dbReference type="Proteomes" id="UP000000383">
    <property type="component" value="Chromosome"/>
</dbReference>
<name>D7DJI0_METV0</name>